<evidence type="ECO:0000313" key="11">
    <source>
        <dbReference type="EMBL" id="PWV76011.1"/>
    </source>
</evidence>
<dbReference type="InterPro" id="IPR002934">
    <property type="entry name" value="Polymerase_NTP_transf_dom"/>
</dbReference>
<name>A0A317NKR9_9NOCA</name>
<keyword evidence="12" id="KW-1185">Reference proteome</keyword>
<evidence type="ECO:0000256" key="9">
    <source>
        <dbReference type="ARBA" id="ARBA00038276"/>
    </source>
</evidence>
<dbReference type="EMBL" id="QGTL01000004">
    <property type="protein sequence ID" value="PWV76011.1"/>
    <property type="molecule type" value="Genomic_DNA"/>
</dbReference>
<dbReference type="InterPro" id="IPR052038">
    <property type="entry name" value="Type-VII_TA_antitoxin"/>
</dbReference>
<proteinExistence type="inferred from homology"/>
<dbReference type="PANTHER" id="PTHR33571:SF12">
    <property type="entry name" value="BSL3053 PROTEIN"/>
    <property type="match status" value="1"/>
</dbReference>
<dbReference type="GO" id="GO:0016779">
    <property type="term" value="F:nucleotidyltransferase activity"/>
    <property type="evidence" value="ECO:0007669"/>
    <property type="project" value="UniProtKB-KW"/>
</dbReference>
<dbReference type="AlphaFoldDB" id="A0A317NKR9"/>
<gene>
    <name evidence="11" type="ORF">DFR69_104113</name>
</gene>
<dbReference type="PROSITE" id="PS50943">
    <property type="entry name" value="HTH_CROC1"/>
    <property type="match status" value="1"/>
</dbReference>
<dbReference type="Pfam" id="PF01381">
    <property type="entry name" value="HTH_3"/>
    <property type="match status" value="1"/>
</dbReference>
<dbReference type="GO" id="GO:0005524">
    <property type="term" value="F:ATP binding"/>
    <property type="evidence" value="ECO:0007669"/>
    <property type="project" value="UniProtKB-KW"/>
</dbReference>
<dbReference type="InterPro" id="IPR043519">
    <property type="entry name" value="NT_sf"/>
</dbReference>
<dbReference type="SMART" id="SM00530">
    <property type="entry name" value="HTH_XRE"/>
    <property type="match status" value="1"/>
</dbReference>
<evidence type="ECO:0000313" key="12">
    <source>
        <dbReference type="Proteomes" id="UP000246410"/>
    </source>
</evidence>
<evidence type="ECO:0000256" key="8">
    <source>
        <dbReference type="ARBA" id="ARBA00022842"/>
    </source>
</evidence>
<dbReference type="PANTHER" id="PTHR33571">
    <property type="entry name" value="SSL8005 PROTEIN"/>
    <property type="match status" value="1"/>
</dbReference>
<dbReference type="Gene3D" id="3.30.460.10">
    <property type="entry name" value="Beta Polymerase, domain 2"/>
    <property type="match status" value="1"/>
</dbReference>
<keyword evidence="7" id="KW-0067">ATP-binding</keyword>
<evidence type="ECO:0000256" key="2">
    <source>
        <dbReference type="ARBA" id="ARBA00022649"/>
    </source>
</evidence>
<dbReference type="GO" id="GO:0003677">
    <property type="term" value="F:DNA binding"/>
    <property type="evidence" value="ECO:0007669"/>
    <property type="project" value="InterPro"/>
</dbReference>
<feature type="domain" description="HTH cro/C1-type" evidence="10">
    <location>
        <begin position="4"/>
        <end position="50"/>
    </location>
</feature>
<evidence type="ECO:0000259" key="10">
    <source>
        <dbReference type="PROSITE" id="PS50943"/>
    </source>
</evidence>
<keyword evidence="2" id="KW-1277">Toxin-antitoxin system</keyword>
<keyword evidence="6" id="KW-0547">Nucleotide-binding</keyword>
<evidence type="ECO:0000256" key="3">
    <source>
        <dbReference type="ARBA" id="ARBA00022679"/>
    </source>
</evidence>
<protein>
    <recommendedName>
        <fullName evidence="10">HTH cro/C1-type domain-containing protein</fullName>
    </recommendedName>
</protein>
<dbReference type="InterPro" id="IPR001387">
    <property type="entry name" value="Cro/C1-type_HTH"/>
</dbReference>
<dbReference type="SUPFAM" id="SSF47413">
    <property type="entry name" value="lambda repressor-like DNA-binding domains"/>
    <property type="match status" value="1"/>
</dbReference>
<keyword evidence="5" id="KW-0479">Metal-binding</keyword>
<dbReference type="InterPro" id="IPR010982">
    <property type="entry name" value="Lambda_DNA-bd_dom_sf"/>
</dbReference>
<accession>A0A317NKR9</accession>
<evidence type="ECO:0000256" key="7">
    <source>
        <dbReference type="ARBA" id="ARBA00022840"/>
    </source>
</evidence>
<organism evidence="11 12">
    <name type="scientific">Nocardia neocaledoniensis</name>
    <dbReference type="NCBI Taxonomy" id="236511"/>
    <lineage>
        <taxon>Bacteria</taxon>
        <taxon>Bacillati</taxon>
        <taxon>Actinomycetota</taxon>
        <taxon>Actinomycetes</taxon>
        <taxon>Mycobacteriales</taxon>
        <taxon>Nocardiaceae</taxon>
        <taxon>Nocardia</taxon>
    </lineage>
</organism>
<evidence type="ECO:0000256" key="4">
    <source>
        <dbReference type="ARBA" id="ARBA00022695"/>
    </source>
</evidence>
<evidence type="ECO:0000256" key="1">
    <source>
        <dbReference type="ARBA" id="ARBA00001946"/>
    </source>
</evidence>
<dbReference type="CDD" id="cd00093">
    <property type="entry name" value="HTH_XRE"/>
    <property type="match status" value="1"/>
</dbReference>
<dbReference type="CDD" id="cd05403">
    <property type="entry name" value="NT_KNTase_like"/>
    <property type="match status" value="1"/>
</dbReference>
<reference evidence="11 12" key="1">
    <citation type="submission" date="2018-05" db="EMBL/GenBank/DDBJ databases">
        <title>Genomic Encyclopedia of Type Strains, Phase IV (KMG-IV): sequencing the most valuable type-strain genomes for metagenomic binning, comparative biology and taxonomic classification.</title>
        <authorList>
            <person name="Goeker M."/>
        </authorList>
    </citation>
    <scope>NUCLEOTIDE SEQUENCE [LARGE SCALE GENOMIC DNA]</scope>
    <source>
        <strain evidence="11 12">DSM 44717</strain>
    </source>
</reference>
<keyword evidence="8" id="KW-0460">Magnesium</keyword>
<comment type="caution">
    <text evidence="11">The sequence shown here is derived from an EMBL/GenBank/DDBJ whole genome shotgun (WGS) entry which is preliminary data.</text>
</comment>
<dbReference type="GO" id="GO:0046872">
    <property type="term" value="F:metal ion binding"/>
    <property type="evidence" value="ECO:0007669"/>
    <property type="project" value="UniProtKB-KW"/>
</dbReference>
<comment type="similarity">
    <text evidence="9">Belongs to the MntA antitoxin family.</text>
</comment>
<dbReference type="Gene3D" id="1.10.260.40">
    <property type="entry name" value="lambda repressor-like DNA-binding domains"/>
    <property type="match status" value="1"/>
</dbReference>
<dbReference type="Proteomes" id="UP000246410">
    <property type="component" value="Unassembled WGS sequence"/>
</dbReference>
<dbReference type="Pfam" id="PF01909">
    <property type="entry name" value="NTP_transf_2"/>
    <property type="match status" value="1"/>
</dbReference>
<keyword evidence="4" id="KW-0548">Nucleotidyltransferase</keyword>
<evidence type="ECO:0000256" key="6">
    <source>
        <dbReference type="ARBA" id="ARBA00022741"/>
    </source>
</evidence>
<sequence>METVRDLRRAAGLTQAELARRSGVAQSNIAAYESGTRRPSPTMLRRLREAAKPRPSRVIAEHRDQILALALRHKANRVRVFGSVSRGDDVSGSDIDLLVRFDADADLLDMAELMLDLEELTGLHVDLVSEGGLPAGPHPIRDEAKPL</sequence>
<evidence type="ECO:0000256" key="5">
    <source>
        <dbReference type="ARBA" id="ARBA00022723"/>
    </source>
</evidence>
<keyword evidence="3" id="KW-0808">Transferase</keyword>
<dbReference type="SUPFAM" id="SSF81301">
    <property type="entry name" value="Nucleotidyltransferase"/>
    <property type="match status" value="1"/>
</dbReference>
<comment type="cofactor">
    <cofactor evidence="1">
        <name>Mg(2+)</name>
        <dbReference type="ChEBI" id="CHEBI:18420"/>
    </cofactor>
</comment>